<feature type="region of interest" description="Disordered" evidence="1">
    <location>
        <begin position="1"/>
        <end position="25"/>
    </location>
</feature>
<evidence type="ECO:0000313" key="2">
    <source>
        <dbReference type="Proteomes" id="UP000887563"/>
    </source>
</evidence>
<organism evidence="2 3">
    <name type="scientific">Meloidogyne incognita</name>
    <name type="common">Southern root-knot nematode worm</name>
    <name type="synonym">Oxyuris incognita</name>
    <dbReference type="NCBI Taxonomy" id="6306"/>
    <lineage>
        <taxon>Eukaryota</taxon>
        <taxon>Metazoa</taxon>
        <taxon>Ecdysozoa</taxon>
        <taxon>Nematoda</taxon>
        <taxon>Chromadorea</taxon>
        <taxon>Rhabditida</taxon>
        <taxon>Tylenchina</taxon>
        <taxon>Tylenchomorpha</taxon>
        <taxon>Tylenchoidea</taxon>
        <taxon>Meloidogynidae</taxon>
        <taxon>Meloidogyninae</taxon>
        <taxon>Meloidogyne</taxon>
        <taxon>Meloidogyne incognita group</taxon>
    </lineage>
</organism>
<dbReference type="WBParaSite" id="Minc3s00320g10140">
    <property type="protein sequence ID" value="Minc3s00320g10140"/>
    <property type="gene ID" value="Minc3s00320g10140"/>
</dbReference>
<evidence type="ECO:0000313" key="3">
    <source>
        <dbReference type="WBParaSite" id="Minc3s00320g10140"/>
    </source>
</evidence>
<proteinExistence type="predicted"/>
<dbReference type="Proteomes" id="UP000887563">
    <property type="component" value="Unplaced"/>
</dbReference>
<dbReference type="AlphaFoldDB" id="A0A914L886"/>
<name>A0A914L886_MELIC</name>
<reference evidence="3" key="1">
    <citation type="submission" date="2022-11" db="UniProtKB">
        <authorList>
            <consortium name="WormBaseParasite"/>
        </authorList>
    </citation>
    <scope>IDENTIFICATION</scope>
</reference>
<protein>
    <submittedName>
        <fullName evidence="3">Uncharacterized protein</fullName>
    </submittedName>
</protein>
<evidence type="ECO:0000256" key="1">
    <source>
        <dbReference type="SAM" id="MobiDB-lite"/>
    </source>
</evidence>
<keyword evidence="2" id="KW-1185">Reference proteome</keyword>
<accession>A0A914L886</accession>
<sequence>MPPEQGTGPMYKTAHGHSKNRPWSRSDCLRSKHYRTAARSALTNSVCQNAQPLCIHLPVVSTGRRHRSALTTSFLLLKMVRRSDPWTECGRITKNKRFEHK</sequence>